<evidence type="ECO:0000256" key="5">
    <source>
        <dbReference type="ARBA" id="ARBA00022747"/>
    </source>
</evidence>
<organism evidence="11 12">
    <name type="scientific">Odoribacter splanchnicus</name>
    <dbReference type="NCBI Taxonomy" id="28118"/>
    <lineage>
        <taxon>Bacteria</taxon>
        <taxon>Pseudomonadati</taxon>
        <taxon>Bacteroidota</taxon>
        <taxon>Bacteroidia</taxon>
        <taxon>Bacteroidales</taxon>
        <taxon>Odoribacteraceae</taxon>
        <taxon>Odoribacter</taxon>
    </lineage>
</organism>
<feature type="domain" description="Hint" evidence="10">
    <location>
        <begin position="75"/>
        <end position="182"/>
    </location>
</feature>
<dbReference type="NCBIfam" id="TIGR01443">
    <property type="entry name" value="intein_Cterm"/>
    <property type="match status" value="1"/>
</dbReference>
<evidence type="ECO:0000256" key="2">
    <source>
        <dbReference type="ARBA" id="ARBA00022603"/>
    </source>
</evidence>
<dbReference type="Gene3D" id="2.170.16.10">
    <property type="entry name" value="Hedgehog/Intein (Hint) domain"/>
    <property type="match status" value="1"/>
</dbReference>
<dbReference type="PROSITE" id="PS50817">
    <property type="entry name" value="INTEIN_N_TER"/>
    <property type="match status" value="1"/>
</dbReference>
<dbReference type="InterPro" id="IPR028992">
    <property type="entry name" value="Hedgehog/Intein_dom"/>
</dbReference>
<sequence length="614" mass="70092">MIQKEYVHASFCTGIGACELAAMWMGWRNAFSCEIDPFCHQVLKYYYPHIKHYENIFGTDFSEWRGRVNVITAGFPCFVAGTPVLTKRGFLPIDEVRIGDEVLTTDRSYHPVECTMRHTANEIIYLRAQGMYKELKCTPNHPFYARSKRRYYENGTIKTVYGEAKYVKASELAKGDKVGYPIHEGSDTSFTTAFWKLVGAWIADGWTDIGKRKGRKNCCNHKAIICCGKKHIARLNHIIQKAGFKYTLSEERTTFRCIICNKKLCEFLQDFGKYAHGKHLTPQCFMLDRSRKKALLDGWFADGYKKPNGAQCVTTVSERLALDMAQIARDVYLCPVSISRKMCNRVCVIEGREVNERPQYCVTISNCEKYGFYEDGFVWCNIKSIRREKESNEVFNLSVNEEHSYNVYGIAVHNCQPFSCAGSRKGAEDDRYLWPEVLRGVDEIRPNWFIGENVAGITSMVLPGDEIKVESYTDLEGESYLETEMRQQFIVDRICNDLESIGYSVQPIIIPACAVGAPHRRDRIWFIAHGGETIANCSNARPEGMQQGENGIYEFEVTANPNKFDDNLSGFFTSQLSQQKASEIFKLSQTGKTSHLNPLFVSDMMGFPIMWCDI</sequence>
<keyword evidence="6" id="KW-0068">Autocatalytic cleavage</keyword>
<dbReference type="Gene3D" id="3.10.28.10">
    <property type="entry name" value="Homing endonucleases"/>
    <property type="match status" value="1"/>
</dbReference>
<feature type="domain" description="Hint" evidence="9">
    <location>
        <begin position="374"/>
        <end position="420"/>
    </location>
</feature>
<dbReference type="GO" id="GO:0016539">
    <property type="term" value="P:intein-mediated protein splicing"/>
    <property type="evidence" value="ECO:0007669"/>
    <property type="project" value="InterPro"/>
</dbReference>
<proteinExistence type="predicted"/>
<evidence type="ECO:0000256" key="4">
    <source>
        <dbReference type="ARBA" id="ARBA00022691"/>
    </source>
</evidence>
<dbReference type="InterPro" id="IPR003587">
    <property type="entry name" value="Hint_dom_N"/>
</dbReference>
<protein>
    <recommendedName>
        <fullName evidence="1">DNA (cytosine-5-)-methyltransferase</fullName>
        <ecNumber evidence="1">2.1.1.37</ecNumber>
    </recommendedName>
</protein>
<evidence type="ECO:0000313" key="11">
    <source>
        <dbReference type="EMBL" id="RGV29265.1"/>
    </source>
</evidence>
<dbReference type="Gene3D" id="3.40.50.150">
    <property type="entry name" value="Vaccinia Virus protein VP39"/>
    <property type="match status" value="2"/>
</dbReference>
<dbReference type="EC" id="2.1.1.37" evidence="1"/>
<dbReference type="SUPFAM" id="SSF51294">
    <property type="entry name" value="Hedgehog/intein (Hint) domain"/>
    <property type="match status" value="1"/>
</dbReference>
<dbReference type="CDD" id="cd00081">
    <property type="entry name" value="Hint"/>
    <property type="match status" value="1"/>
</dbReference>
<evidence type="ECO:0000256" key="7">
    <source>
        <dbReference type="ARBA" id="ARBA00023000"/>
    </source>
</evidence>
<gene>
    <name evidence="11" type="ORF">DWW24_04075</name>
</gene>
<dbReference type="GO" id="GO:0032259">
    <property type="term" value="P:methylation"/>
    <property type="evidence" value="ECO:0007669"/>
    <property type="project" value="UniProtKB-KW"/>
</dbReference>
<evidence type="ECO:0000256" key="3">
    <source>
        <dbReference type="ARBA" id="ARBA00022679"/>
    </source>
</evidence>
<dbReference type="SMART" id="SM00305">
    <property type="entry name" value="HintC"/>
    <property type="match status" value="1"/>
</dbReference>
<dbReference type="InterPro" id="IPR030934">
    <property type="entry name" value="Intein_C"/>
</dbReference>
<accession>A0A412WPT7</accession>
<keyword evidence="2" id="KW-0489">Methyltransferase</keyword>
<evidence type="ECO:0000259" key="10">
    <source>
        <dbReference type="SMART" id="SM00306"/>
    </source>
</evidence>
<evidence type="ECO:0000256" key="8">
    <source>
        <dbReference type="ARBA" id="ARBA00047422"/>
    </source>
</evidence>
<dbReference type="PANTHER" id="PTHR46098">
    <property type="entry name" value="TRNA (CYTOSINE(38)-C(5))-METHYLTRANSFERASE"/>
    <property type="match status" value="1"/>
</dbReference>
<dbReference type="PROSITE" id="PS51257">
    <property type="entry name" value="PROKAR_LIPOPROTEIN"/>
    <property type="match status" value="1"/>
</dbReference>
<evidence type="ECO:0000259" key="9">
    <source>
        <dbReference type="SMART" id="SM00305"/>
    </source>
</evidence>
<dbReference type="EMBL" id="QRYW01000006">
    <property type="protein sequence ID" value="RGV29265.1"/>
    <property type="molecule type" value="Genomic_DNA"/>
</dbReference>
<keyword evidence="5" id="KW-0680">Restriction system</keyword>
<dbReference type="AlphaFoldDB" id="A0A412WPT7"/>
<evidence type="ECO:0000256" key="1">
    <source>
        <dbReference type="ARBA" id="ARBA00011975"/>
    </source>
</evidence>
<dbReference type="SUPFAM" id="SSF53335">
    <property type="entry name" value="S-adenosyl-L-methionine-dependent methyltransferases"/>
    <property type="match status" value="2"/>
</dbReference>
<dbReference type="RefSeq" id="WP_118107436.1">
    <property type="nucleotide sequence ID" value="NZ_QRYW01000006.1"/>
</dbReference>
<dbReference type="InterPro" id="IPR003586">
    <property type="entry name" value="Hint_dom_C"/>
</dbReference>
<dbReference type="InterPro" id="IPR036844">
    <property type="entry name" value="Hint_dom_sf"/>
</dbReference>
<dbReference type="InterPro" id="IPR050750">
    <property type="entry name" value="C5-MTase"/>
</dbReference>
<keyword evidence="4" id="KW-0949">S-adenosyl-L-methionine</keyword>
<dbReference type="PANTHER" id="PTHR46098:SF1">
    <property type="entry name" value="TRNA (CYTOSINE(38)-C(5))-METHYLTRANSFERASE"/>
    <property type="match status" value="1"/>
</dbReference>
<dbReference type="Pfam" id="PF00145">
    <property type="entry name" value="DNA_methylase"/>
    <property type="match status" value="2"/>
</dbReference>
<dbReference type="InterPro" id="IPR027434">
    <property type="entry name" value="Homing_endonucl"/>
</dbReference>
<dbReference type="SMART" id="SM00306">
    <property type="entry name" value="HintN"/>
    <property type="match status" value="1"/>
</dbReference>
<reference evidence="11 12" key="1">
    <citation type="submission" date="2018-08" db="EMBL/GenBank/DDBJ databases">
        <title>A genome reference for cultivated species of the human gut microbiota.</title>
        <authorList>
            <person name="Zou Y."/>
            <person name="Xue W."/>
            <person name="Luo G."/>
        </authorList>
    </citation>
    <scope>NUCLEOTIDE SEQUENCE [LARGE SCALE GENOMIC DNA]</scope>
    <source>
        <strain evidence="11 12">AF14-6AC</strain>
    </source>
</reference>
<evidence type="ECO:0000313" key="12">
    <source>
        <dbReference type="Proteomes" id="UP000283426"/>
    </source>
</evidence>
<dbReference type="InterPro" id="IPR029063">
    <property type="entry name" value="SAM-dependent_MTases_sf"/>
</dbReference>
<dbReference type="PROSITE" id="PS50818">
    <property type="entry name" value="INTEIN_C_TER"/>
    <property type="match status" value="1"/>
</dbReference>
<name>A0A412WPT7_9BACT</name>
<dbReference type="InterPro" id="IPR001525">
    <property type="entry name" value="C5_MeTfrase"/>
</dbReference>
<dbReference type="GO" id="GO:0003886">
    <property type="term" value="F:DNA (cytosine-5-)-methyltransferase activity"/>
    <property type="evidence" value="ECO:0007669"/>
    <property type="project" value="UniProtKB-EC"/>
</dbReference>
<comment type="catalytic activity">
    <reaction evidence="8">
        <text>a 2'-deoxycytidine in DNA + S-adenosyl-L-methionine = a 5-methyl-2'-deoxycytidine in DNA + S-adenosyl-L-homocysteine + H(+)</text>
        <dbReference type="Rhea" id="RHEA:13681"/>
        <dbReference type="Rhea" id="RHEA-COMP:11369"/>
        <dbReference type="Rhea" id="RHEA-COMP:11370"/>
        <dbReference type="ChEBI" id="CHEBI:15378"/>
        <dbReference type="ChEBI" id="CHEBI:57856"/>
        <dbReference type="ChEBI" id="CHEBI:59789"/>
        <dbReference type="ChEBI" id="CHEBI:85452"/>
        <dbReference type="ChEBI" id="CHEBI:85454"/>
        <dbReference type="EC" id="2.1.1.37"/>
    </reaction>
</comment>
<comment type="caution">
    <text evidence="11">The sequence shown here is derived from an EMBL/GenBank/DDBJ whole genome shotgun (WGS) entry which is preliminary data.</text>
</comment>
<dbReference type="GO" id="GO:0009307">
    <property type="term" value="P:DNA restriction-modification system"/>
    <property type="evidence" value="ECO:0007669"/>
    <property type="project" value="UniProtKB-KW"/>
</dbReference>
<dbReference type="InterPro" id="IPR006141">
    <property type="entry name" value="Intein_N"/>
</dbReference>
<evidence type="ECO:0000256" key="6">
    <source>
        <dbReference type="ARBA" id="ARBA00022813"/>
    </source>
</evidence>
<dbReference type="Pfam" id="PF13403">
    <property type="entry name" value="Hint_2"/>
    <property type="match status" value="1"/>
</dbReference>
<dbReference type="Proteomes" id="UP000283426">
    <property type="component" value="Unassembled WGS sequence"/>
</dbReference>
<keyword evidence="3" id="KW-0808">Transferase</keyword>
<keyword evidence="7" id="KW-0651">Protein splicing</keyword>